<dbReference type="InterPro" id="IPR050301">
    <property type="entry name" value="NTE"/>
</dbReference>
<dbReference type="Gene3D" id="3.40.1090.10">
    <property type="entry name" value="Cytosolic phospholipase A2 catalytic domain"/>
    <property type="match status" value="2"/>
</dbReference>
<evidence type="ECO:0000256" key="1">
    <source>
        <dbReference type="ARBA" id="ARBA00022801"/>
    </source>
</evidence>
<dbReference type="Proteomes" id="UP001606305">
    <property type="component" value="Unassembled WGS sequence"/>
</dbReference>
<feature type="short sequence motif" description="GXGXXG" evidence="4">
    <location>
        <begin position="30"/>
        <end position="35"/>
    </location>
</feature>
<feature type="active site" description="Nucleophile" evidence="4">
    <location>
        <position position="65"/>
    </location>
</feature>
<name>A0ABW7G000_9BURK</name>
<dbReference type="RefSeq" id="WP_394485746.1">
    <property type="nucleotide sequence ID" value="NZ_JBIGIA010000001.1"/>
</dbReference>
<keyword evidence="2 4" id="KW-0442">Lipid degradation</keyword>
<dbReference type="PROSITE" id="PS51635">
    <property type="entry name" value="PNPLA"/>
    <property type="match status" value="1"/>
</dbReference>
<feature type="short sequence motif" description="GXSXG" evidence="4">
    <location>
        <begin position="63"/>
        <end position="67"/>
    </location>
</feature>
<protein>
    <submittedName>
        <fullName evidence="6">Patatin-like phospholipase family protein</fullName>
    </submittedName>
</protein>
<organism evidence="6 7">
    <name type="scientific">Pelomonas nitida</name>
    <dbReference type="NCBI Taxonomy" id="3299027"/>
    <lineage>
        <taxon>Bacteria</taxon>
        <taxon>Pseudomonadati</taxon>
        <taxon>Pseudomonadota</taxon>
        <taxon>Betaproteobacteria</taxon>
        <taxon>Burkholderiales</taxon>
        <taxon>Sphaerotilaceae</taxon>
        <taxon>Roseateles</taxon>
    </lineage>
</organism>
<dbReference type="InterPro" id="IPR016035">
    <property type="entry name" value="Acyl_Trfase/lysoPLipase"/>
</dbReference>
<evidence type="ECO:0000256" key="4">
    <source>
        <dbReference type="PROSITE-ProRule" id="PRU01161"/>
    </source>
</evidence>
<feature type="short sequence motif" description="DGA/G" evidence="4">
    <location>
        <begin position="232"/>
        <end position="234"/>
    </location>
</feature>
<feature type="active site" description="Proton acceptor" evidence="4">
    <location>
        <position position="232"/>
    </location>
</feature>
<dbReference type="Pfam" id="PF01734">
    <property type="entry name" value="Patatin"/>
    <property type="match status" value="1"/>
</dbReference>
<evidence type="ECO:0000259" key="5">
    <source>
        <dbReference type="PROSITE" id="PS51635"/>
    </source>
</evidence>
<reference evidence="6 7" key="1">
    <citation type="submission" date="2024-09" db="EMBL/GenBank/DDBJ databases">
        <title>Novel species of the genus Pelomonas and Roseateles isolated from streams.</title>
        <authorList>
            <person name="Lu H."/>
        </authorList>
    </citation>
    <scope>NUCLEOTIDE SEQUENCE [LARGE SCALE GENOMIC DNA]</scope>
    <source>
        <strain evidence="6 7">BYS96W</strain>
    </source>
</reference>
<accession>A0ABW7G000</accession>
<evidence type="ECO:0000313" key="6">
    <source>
        <dbReference type="EMBL" id="MFG6455231.1"/>
    </source>
</evidence>
<dbReference type="SUPFAM" id="SSF52151">
    <property type="entry name" value="FabD/lysophospholipase-like"/>
    <property type="match status" value="1"/>
</dbReference>
<keyword evidence="1 4" id="KW-0378">Hydrolase</keyword>
<dbReference type="EMBL" id="JBIGIA010000001">
    <property type="protein sequence ID" value="MFG6455231.1"/>
    <property type="molecule type" value="Genomic_DNA"/>
</dbReference>
<evidence type="ECO:0000256" key="2">
    <source>
        <dbReference type="ARBA" id="ARBA00022963"/>
    </source>
</evidence>
<evidence type="ECO:0000313" key="7">
    <source>
        <dbReference type="Proteomes" id="UP001606305"/>
    </source>
</evidence>
<keyword evidence="3 4" id="KW-0443">Lipid metabolism</keyword>
<feature type="domain" description="PNPLA" evidence="5">
    <location>
        <begin position="26"/>
        <end position="245"/>
    </location>
</feature>
<dbReference type="InterPro" id="IPR002641">
    <property type="entry name" value="PNPLA_dom"/>
</dbReference>
<evidence type="ECO:0000256" key="3">
    <source>
        <dbReference type="ARBA" id="ARBA00023098"/>
    </source>
</evidence>
<comment type="caution">
    <text evidence="6">The sequence shown here is derived from an EMBL/GenBank/DDBJ whole genome shotgun (WGS) entry which is preliminary data.</text>
</comment>
<keyword evidence="7" id="KW-1185">Reference proteome</keyword>
<dbReference type="PANTHER" id="PTHR14226">
    <property type="entry name" value="NEUROPATHY TARGET ESTERASE/SWISS CHEESE D.MELANOGASTER"/>
    <property type="match status" value="1"/>
</dbReference>
<dbReference type="PANTHER" id="PTHR14226:SF57">
    <property type="entry name" value="BLR7027 PROTEIN"/>
    <property type="match status" value="1"/>
</dbReference>
<proteinExistence type="predicted"/>
<sequence>MRGQRAPDGLKRRSARQMGGRPRIGLALAGGGPLGAIYEVGALCALEEAIDGLDFTACDGYIGVSAGAFIAAGLANGMTPRQLCAAFIENTAAAPDRFDPGALLQPAWHEFGHRLRLVPQVLAGAAREVLLEGRSALGAIERLGRALPTGLLSSERFGAALKQVFTQPGRSDDFRQLRRPLVLVATDLDSGEAVPFGAPGWAHVPISQAVQASAALPGLFPPVEIDGRHYVDGALKKTLHASVLLDRGLDLLICLNPLVPYASDRRSTAREDRSRRARGLARRLGRPAGRALQPHIHRLVDGGLPLVLSQTFRALIHSRLALGMKGYELTHPQTDILLFEPDPRDAELFLANTFSYRQRRHLAEHAYQATRALLRERADTLAPQFARAGLRLRGDVLANRDARLLPEPGDTRLDQALRSLRRSLSQLEARAA</sequence>
<gene>
    <name evidence="6" type="ORF">ACG00X_00125</name>
</gene>